<organism evidence="1 2">
    <name type="scientific">Reyranella soli</name>
    <dbReference type="NCBI Taxonomy" id="1230389"/>
    <lineage>
        <taxon>Bacteria</taxon>
        <taxon>Pseudomonadati</taxon>
        <taxon>Pseudomonadota</taxon>
        <taxon>Alphaproteobacteria</taxon>
        <taxon>Hyphomicrobiales</taxon>
        <taxon>Reyranellaceae</taxon>
        <taxon>Reyranella</taxon>
    </lineage>
</organism>
<accession>A0A512NDJ8</accession>
<gene>
    <name evidence="1" type="ORF">RSO01_41690</name>
</gene>
<name>A0A512NDJ8_9HYPH</name>
<proteinExistence type="predicted"/>
<keyword evidence="2" id="KW-1185">Reference proteome</keyword>
<evidence type="ECO:0000313" key="2">
    <source>
        <dbReference type="Proteomes" id="UP000321058"/>
    </source>
</evidence>
<dbReference type="AlphaFoldDB" id="A0A512NDJ8"/>
<dbReference type="EMBL" id="BKAJ01000073">
    <property type="protein sequence ID" value="GEP57003.1"/>
    <property type="molecule type" value="Genomic_DNA"/>
</dbReference>
<reference evidence="1 2" key="1">
    <citation type="submission" date="2019-07" db="EMBL/GenBank/DDBJ databases">
        <title>Whole genome shotgun sequence of Reyranella soli NBRC 108950.</title>
        <authorList>
            <person name="Hosoyama A."/>
            <person name="Uohara A."/>
            <person name="Ohji S."/>
            <person name="Ichikawa N."/>
        </authorList>
    </citation>
    <scope>NUCLEOTIDE SEQUENCE [LARGE SCALE GENOMIC DNA]</scope>
    <source>
        <strain evidence="1 2">NBRC 108950</strain>
    </source>
</reference>
<evidence type="ECO:0000313" key="1">
    <source>
        <dbReference type="EMBL" id="GEP57003.1"/>
    </source>
</evidence>
<comment type="caution">
    <text evidence="1">The sequence shown here is derived from an EMBL/GenBank/DDBJ whole genome shotgun (WGS) entry which is preliminary data.</text>
</comment>
<protein>
    <submittedName>
        <fullName evidence="1">Uncharacterized protein</fullName>
    </submittedName>
</protein>
<dbReference type="Proteomes" id="UP000321058">
    <property type="component" value="Unassembled WGS sequence"/>
</dbReference>
<sequence length="148" mass="15386">MVGAGEPLAAGLTLKCGRADVMNPKWKVPLTFVYAGGDSGPVNISGPFGDFSINVKRTSMPAGSMTTGEALAGTVKARVKLPPLADLEACILKRLTTSASKPDDGDAFLNGRDACLQALQPPLEGVDATASLMIGFFKDQSTQCVLEK</sequence>